<gene>
    <name evidence="1" type="ORF">METZ01_LOCUS176576</name>
</gene>
<name>A0A382CD12_9ZZZZ</name>
<sequence length="53" mass="6220">MPEQSKQRRFLFGNEAAHETASPFSNDRKIILDKTRKELPIGRKVKIELTTHR</sequence>
<dbReference type="EMBL" id="UINC01033832">
    <property type="protein sequence ID" value="SVB23722.1"/>
    <property type="molecule type" value="Genomic_DNA"/>
</dbReference>
<evidence type="ECO:0000313" key="1">
    <source>
        <dbReference type="EMBL" id="SVB23722.1"/>
    </source>
</evidence>
<dbReference type="AlphaFoldDB" id="A0A382CD12"/>
<accession>A0A382CD12</accession>
<organism evidence="1">
    <name type="scientific">marine metagenome</name>
    <dbReference type="NCBI Taxonomy" id="408172"/>
    <lineage>
        <taxon>unclassified sequences</taxon>
        <taxon>metagenomes</taxon>
        <taxon>ecological metagenomes</taxon>
    </lineage>
</organism>
<reference evidence="1" key="1">
    <citation type="submission" date="2018-05" db="EMBL/GenBank/DDBJ databases">
        <authorList>
            <person name="Lanie J.A."/>
            <person name="Ng W.-L."/>
            <person name="Kazmierczak K.M."/>
            <person name="Andrzejewski T.M."/>
            <person name="Davidsen T.M."/>
            <person name="Wayne K.J."/>
            <person name="Tettelin H."/>
            <person name="Glass J.I."/>
            <person name="Rusch D."/>
            <person name="Podicherti R."/>
            <person name="Tsui H.-C.T."/>
            <person name="Winkler M.E."/>
        </authorList>
    </citation>
    <scope>NUCLEOTIDE SEQUENCE</scope>
</reference>
<protein>
    <submittedName>
        <fullName evidence="1">Uncharacterized protein</fullName>
    </submittedName>
</protein>
<proteinExistence type="predicted"/>
<feature type="non-terminal residue" evidence="1">
    <location>
        <position position="53"/>
    </location>
</feature>